<dbReference type="SUPFAM" id="SSF53850">
    <property type="entry name" value="Periplasmic binding protein-like II"/>
    <property type="match status" value="1"/>
</dbReference>
<dbReference type="FunFam" id="1.10.10.10:FF:000001">
    <property type="entry name" value="LysR family transcriptional regulator"/>
    <property type="match status" value="1"/>
</dbReference>
<evidence type="ECO:0000313" key="7">
    <source>
        <dbReference type="Proteomes" id="UP000254701"/>
    </source>
</evidence>
<dbReference type="PANTHER" id="PTHR30537:SF5">
    <property type="entry name" value="HTH-TYPE TRANSCRIPTIONAL ACTIVATOR TTDR-RELATED"/>
    <property type="match status" value="1"/>
</dbReference>
<keyword evidence="3" id="KW-0238">DNA-binding</keyword>
<dbReference type="SUPFAM" id="SSF46785">
    <property type="entry name" value="Winged helix' DNA-binding domain"/>
    <property type="match status" value="1"/>
</dbReference>
<dbReference type="AlphaFoldDB" id="A0A380WF15"/>
<dbReference type="InterPro" id="IPR036390">
    <property type="entry name" value="WH_DNA-bd_sf"/>
</dbReference>
<dbReference type="InterPro" id="IPR005119">
    <property type="entry name" value="LysR_subst-bd"/>
</dbReference>
<evidence type="ECO:0000313" key="6">
    <source>
        <dbReference type="EMBL" id="SUU87308.1"/>
    </source>
</evidence>
<dbReference type="EMBL" id="UFSM01000001">
    <property type="protein sequence ID" value="SUU87308.1"/>
    <property type="molecule type" value="Genomic_DNA"/>
</dbReference>
<keyword evidence="2" id="KW-0805">Transcription regulation</keyword>
<dbReference type="Gene3D" id="3.40.190.290">
    <property type="match status" value="1"/>
</dbReference>
<proteinExistence type="inferred from homology"/>
<evidence type="ECO:0000256" key="4">
    <source>
        <dbReference type="ARBA" id="ARBA00023163"/>
    </source>
</evidence>
<dbReference type="GO" id="GO:0003677">
    <property type="term" value="F:DNA binding"/>
    <property type="evidence" value="ECO:0007669"/>
    <property type="project" value="UniProtKB-KW"/>
</dbReference>
<gene>
    <name evidence="6" type="primary">dmlR_1</name>
    <name evidence="6" type="ORF">NCTC10684_00500</name>
</gene>
<comment type="similarity">
    <text evidence="1">Belongs to the LysR transcriptional regulatory family.</text>
</comment>
<evidence type="ECO:0000256" key="1">
    <source>
        <dbReference type="ARBA" id="ARBA00009437"/>
    </source>
</evidence>
<evidence type="ECO:0000256" key="3">
    <source>
        <dbReference type="ARBA" id="ARBA00023125"/>
    </source>
</evidence>
<dbReference type="Pfam" id="PF00126">
    <property type="entry name" value="HTH_1"/>
    <property type="match status" value="1"/>
</dbReference>
<dbReference type="PANTHER" id="PTHR30537">
    <property type="entry name" value="HTH-TYPE TRANSCRIPTIONAL REGULATOR"/>
    <property type="match status" value="1"/>
</dbReference>
<accession>A0A380WF15</accession>
<dbReference type="Gene3D" id="1.10.10.10">
    <property type="entry name" value="Winged helix-like DNA-binding domain superfamily/Winged helix DNA-binding domain"/>
    <property type="match status" value="1"/>
</dbReference>
<sequence>MPTTPDPFDLMIFARVAETGSFSAAAERLGLPKSTVSRRITVLEAQLGERLLQRSTRRNFLTEMGQRILIPAEQIIHEVDAVMAVAEHRQVTPSGRLRVSVPGDLAAISLAPMLAEFSKAYGEIQLELDLSPRYVDVIADGFDLAIRIGGEAQDLRLTTRHLVDLGIGLYASPQYRDRAGQPDAPEALAEHDVLVLLADGVPVNWVLNKDAQSVPADMSGRRVCANSYELLFRLARSGAGITAMPDLFARPYLASGELVRILPAWSLAPAMVRAVFPSRQLMPRKTRVFLDALLGHLKPRPLRTAQPLPA</sequence>
<dbReference type="Pfam" id="PF03466">
    <property type="entry name" value="LysR_substrate"/>
    <property type="match status" value="1"/>
</dbReference>
<dbReference type="GO" id="GO:0003700">
    <property type="term" value="F:DNA-binding transcription factor activity"/>
    <property type="evidence" value="ECO:0007669"/>
    <property type="project" value="InterPro"/>
</dbReference>
<evidence type="ECO:0000256" key="2">
    <source>
        <dbReference type="ARBA" id="ARBA00023015"/>
    </source>
</evidence>
<dbReference type="PROSITE" id="PS50931">
    <property type="entry name" value="HTH_LYSR"/>
    <property type="match status" value="1"/>
</dbReference>
<dbReference type="InterPro" id="IPR000847">
    <property type="entry name" value="LysR_HTH_N"/>
</dbReference>
<feature type="domain" description="HTH lysR-type" evidence="5">
    <location>
        <begin position="5"/>
        <end position="62"/>
    </location>
</feature>
<reference evidence="6 7" key="1">
    <citation type="submission" date="2018-06" db="EMBL/GenBank/DDBJ databases">
        <authorList>
            <consortium name="Pathogen Informatics"/>
            <person name="Doyle S."/>
        </authorList>
    </citation>
    <scope>NUCLEOTIDE SEQUENCE [LARGE SCALE GENOMIC DNA]</scope>
    <source>
        <strain evidence="6 7">NCTC10684</strain>
    </source>
</reference>
<dbReference type="RefSeq" id="WP_115729833.1">
    <property type="nucleotide sequence ID" value="NZ_BAAAVY010000033.1"/>
</dbReference>
<dbReference type="InterPro" id="IPR036388">
    <property type="entry name" value="WH-like_DNA-bd_sf"/>
</dbReference>
<protein>
    <submittedName>
        <fullName evidence="6">D-malate degradation protein R</fullName>
    </submittedName>
</protein>
<organism evidence="6 7">
    <name type="scientific">Aminobacter aminovorans</name>
    <name type="common">Chelatobacter heintzii</name>
    <dbReference type="NCBI Taxonomy" id="83263"/>
    <lineage>
        <taxon>Bacteria</taxon>
        <taxon>Pseudomonadati</taxon>
        <taxon>Pseudomonadota</taxon>
        <taxon>Alphaproteobacteria</taxon>
        <taxon>Hyphomicrobiales</taxon>
        <taxon>Phyllobacteriaceae</taxon>
        <taxon>Aminobacter</taxon>
    </lineage>
</organism>
<evidence type="ECO:0000259" key="5">
    <source>
        <dbReference type="PROSITE" id="PS50931"/>
    </source>
</evidence>
<keyword evidence="4" id="KW-0804">Transcription</keyword>
<dbReference type="InterPro" id="IPR058163">
    <property type="entry name" value="LysR-type_TF_proteobact-type"/>
</dbReference>
<dbReference type="CDD" id="cd08422">
    <property type="entry name" value="PBP2_CrgA_like"/>
    <property type="match status" value="1"/>
</dbReference>
<dbReference type="Proteomes" id="UP000254701">
    <property type="component" value="Unassembled WGS sequence"/>
</dbReference>
<dbReference type="OrthoDB" id="9786526at2"/>
<name>A0A380WF15_AMIAI</name>